<dbReference type="SMART" id="SM00028">
    <property type="entry name" value="TPR"/>
    <property type="match status" value="1"/>
</dbReference>
<evidence type="ECO:0008006" key="3">
    <source>
        <dbReference type="Google" id="ProtNLM"/>
    </source>
</evidence>
<dbReference type="InterPro" id="IPR019734">
    <property type="entry name" value="TPR_rpt"/>
</dbReference>
<gene>
    <name evidence="1" type="ORF">SCARR_03388</name>
</gene>
<dbReference type="Gene3D" id="1.25.40.10">
    <property type="entry name" value="Tetratricopeptide repeat domain"/>
    <property type="match status" value="2"/>
</dbReference>
<organism evidence="1 2">
    <name type="scientific">Pontiella sulfatireligans</name>
    <dbReference type="NCBI Taxonomy" id="2750658"/>
    <lineage>
        <taxon>Bacteria</taxon>
        <taxon>Pseudomonadati</taxon>
        <taxon>Kiritimatiellota</taxon>
        <taxon>Kiritimatiellia</taxon>
        <taxon>Kiritimatiellales</taxon>
        <taxon>Pontiellaceae</taxon>
        <taxon>Pontiella</taxon>
    </lineage>
</organism>
<dbReference type="Proteomes" id="UP000346198">
    <property type="component" value="Unassembled WGS sequence"/>
</dbReference>
<proteinExistence type="predicted"/>
<dbReference type="AlphaFoldDB" id="A0A6C2UQN6"/>
<evidence type="ECO:0000313" key="1">
    <source>
        <dbReference type="EMBL" id="VGO21316.1"/>
    </source>
</evidence>
<evidence type="ECO:0000313" key="2">
    <source>
        <dbReference type="Proteomes" id="UP000346198"/>
    </source>
</evidence>
<protein>
    <recommendedName>
        <fullName evidence="3">Outer membrane protein assembly factor BamD</fullName>
    </recommendedName>
</protein>
<sequence>MTSMINIRFFYFCICLATLPGCALMRDLPYRDRRAAADNAFENQQYILAAARYESLRDRYPDTVRREEMLLRQGVSLYSVSSYHSARDVFIDYIKEYPRGYYLENAKDYIKKIDVLMSNATPAAAQKLAEAKAKSDLDALNKLLTEHPTDWRVYEAIGDAHWRLGNYDKAVDCYYKAHHIVSAYEERNLNNGKLILDDSGQPVPVNPYILKEMEIEKHPVRVYDLHAYTSRNQRDRVGGEIQFYNLTGSLRNQGKQLLRNVEVEVRYKDIGRNTLDVEYVKIGSLGPGEVRAFLSQADNYDNLYNIVDHEVEVHWQQ</sequence>
<name>A0A6C2UQN6_9BACT</name>
<keyword evidence="2" id="KW-1185">Reference proteome</keyword>
<dbReference type="InterPro" id="IPR011990">
    <property type="entry name" value="TPR-like_helical_dom_sf"/>
</dbReference>
<dbReference type="EMBL" id="CAAHFH010000002">
    <property type="protein sequence ID" value="VGO21316.1"/>
    <property type="molecule type" value="Genomic_DNA"/>
</dbReference>
<reference evidence="1 2" key="1">
    <citation type="submission" date="2019-04" db="EMBL/GenBank/DDBJ databases">
        <authorList>
            <person name="Van Vliet M D."/>
        </authorList>
    </citation>
    <scope>NUCLEOTIDE SEQUENCE [LARGE SCALE GENOMIC DNA]</scope>
    <source>
        <strain evidence="1 2">F21</strain>
    </source>
</reference>
<accession>A0A6C2UQN6</accession>
<dbReference type="SUPFAM" id="SSF48452">
    <property type="entry name" value="TPR-like"/>
    <property type="match status" value="1"/>
</dbReference>